<reference evidence="1 2" key="1">
    <citation type="journal article" date="2018" name="Nat. Ecol. Evol.">
        <title>Pezizomycetes genomes reveal the molecular basis of ectomycorrhizal truffle lifestyle.</title>
        <authorList>
            <person name="Murat C."/>
            <person name="Payen T."/>
            <person name="Noel B."/>
            <person name="Kuo A."/>
            <person name="Morin E."/>
            <person name="Chen J."/>
            <person name="Kohler A."/>
            <person name="Krizsan K."/>
            <person name="Balestrini R."/>
            <person name="Da Silva C."/>
            <person name="Montanini B."/>
            <person name="Hainaut M."/>
            <person name="Levati E."/>
            <person name="Barry K.W."/>
            <person name="Belfiori B."/>
            <person name="Cichocki N."/>
            <person name="Clum A."/>
            <person name="Dockter R.B."/>
            <person name="Fauchery L."/>
            <person name="Guy J."/>
            <person name="Iotti M."/>
            <person name="Le Tacon F."/>
            <person name="Lindquist E.A."/>
            <person name="Lipzen A."/>
            <person name="Malagnac F."/>
            <person name="Mello A."/>
            <person name="Molinier V."/>
            <person name="Miyauchi S."/>
            <person name="Poulain J."/>
            <person name="Riccioni C."/>
            <person name="Rubini A."/>
            <person name="Sitrit Y."/>
            <person name="Splivallo R."/>
            <person name="Traeger S."/>
            <person name="Wang M."/>
            <person name="Zifcakova L."/>
            <person name="Wipf D."/>
            <person name="Zambonelli A."/>
            <person name="Paolocci F."/>
            <person name="Nowrousian M."/>
            <person name="Ottonello S."/>
            <person name="Baldrian P."/>
            <person name="Spatafora J.W."/>
            <person name="Henrissat B."/>
            <person name="Nagy L.G."/>
            <person name="Aury J.M."/>
            <person name="Wincker P."/>
            <person name="Grigoriev I.V."/>
            <person name="Bonfante P."/>
            <person name="Martin F.M."/>
        </authorList>
    </citation>
    <scope>NUCLEOTIDE SEQUENCE [LARGE SCALE GENOMIC DNA]</scope>
    <source>
        <strain evidence="1 2">120613-1</strain>
    </source>
</reference>
<evidence type="ECO:0000313" key="1">
    <source>
        <dbReference type="EMBL" id="RPB02155.1"/>
    </source>
</evidence>
<dbReference type="AlphaFoldDB" id="A0A3N4K890"/>
<feature type="non-terminal residue" evidence="1">
    <location>
        <position position="50"/>
    </location>
</feature>
<gene>
    <name evidence="1" type="ORF">L873DRAFT_1624269</name>
</gene>
<protein>
    <submittedName>
        <fullName evidence="1">Uncharacterized protein</fullName>
    </submittedName>
</protein>
<dbReference type="PANTHER" id="PTHR48471:SF1">
    <property type="entry name" value="DDE TNP4 DOMAIN-CONTAINING PROTEIN"/>
    <property type="match status" value="1"/>
</dbReference>
<organism evidence="1 2">
    <name type="scientific">Choiromyces venosus 120613-1</name>
    <dbReference type="NCBI Taxonomy" id="1336337"/>
    <lineage>
        <taxon>Eukaryota</taxon>
        <taxon>Fungi</taxon>
        <taxon>Dikarya</taxon>
        <taxon>Ascomycota</taxon>
        <taxon>Pezizomycotina</taxon>
        <taxon>Pezizomycetes</taxon>
        <taxon>Pezizales</taxon>
        <taxon>Tuberaceae</taxon>
        <taxon>Choiromyces</taxon>
    </lineage>
</organism>
<accession>A0A3N4K890</accession>
<feature type="non-terminal residue" evidence="1">
    <location>
        <position position="1"/>
    </location>
</feature>
<dbReference type="PANTHER" id="PTHR48471">
    <property type="entry name" value="DDE TNP4 DOMAIN-CONTAINING PROTEIN"/>
    <property type="match status" value="1"/>
</dbReference>
<proteinExistence type="predicted"/>
<dbReference type="Proteomes" id="UP000276215">
    <property type="component" value="Unassembled WGS sequence"/>
</dbReference>
<sequence length="50" mass="5640">HPLLEHAIGFIDNYHLPITAVANNDLQNAYYNGWCSAYFTPNIFIFAPDG</sequence>
<name>A0A3N4K890_9PEZI</name>
<evidence type="ECO:0000313" key="2">
    <source>
        <dbReference type="Proteomes" id="UP000276215"/>
    </source>
</evidence>
<keyword evidence="2" id="KW-1185">Reference proteome</keyword>
<dbReference type="EMBL" id="ML120369">
    <property type="protein sequence ID" value="RPB02155.1"/>
    <property type="molecule type" value="Genomic_DNA"/>
</dbReference>
<dbReference type="OrthoDB" id="3021712at2759"/>